<dbReference type="PROSITE" id="PS51257">
    <property type="entry name" value="PROKAR_LIPOPROTEIN"/>
    <property type="match status" value="1"/>
</dbReference>
<reference evidence="2 3" key="1">
    <citation type="submission" date="2021-02" db="EMBL/GenBank/DDBJ databases">
        <title>Sulfurospirillum tamanensis sp. nov.</title>
        <authorList>
            <person name="Frolova A."/>
            <person name="Merkel A."/>
            <person name="Slobodkin A."/>
        </authorList>
    </citation>
    <scope>NUCLEOTIDE SEQUENCE [LARGE SCALE GENOMIC DNA]</scope>
    <source>
        <strain evidence="2 3">T05b</strain>
    </source>
</reference>
<dbReference type="Pfam" id="PF05751">
    <property type="entry name" value="FixH"/>
    <property type="match status" value="1"/>
</dbReference>
<protein>
    <submittedName>
        <fullName evidence="2">FixH family protein</fullName>
    </submittedName>
</protein>
<dbReference type="InterPro" id="IPR008620">
    <property type="entry name" value="FixH"/>
</dbReference>
<name>A0ABS2WNG6_9BACT</name>
<reference evidence="2 3" key="3">
    <citation type="submission" date="2021-02" db="EMBL/GenBank/DDBJ databases">
        <authorList>
            <person name="Merkel A.Y."/>
        </authorList>
    </citation>
    <scope>NUCLEOTIDE SEQUENCE [LARGE SCALE GENOMIC DNA]</scope>
    <source>
        <strain evidence="2 3">T05b</strain>
    </source>
</reference>
<dbReference type="RefSeq" id="WP_205457660.1">
    <property type="nucleotide sequence ID" value="NZ_JAFHKK010000001.1"/>
</dbReference>
<keyword evidence="1" id="KW-1133">Transmembrane helix</keyword>
<keyword evidence="1" id="KW-0472">Membrane</keyword>
<evidence type="ECO:0000256" key="1">
    <source>
        <dbReference type="SAM" id="Phobius"/>
    </source>
</evidence>
<comment type="caution">
    <text evidence="2">The sequence shown here is derived from an EMBL/GenBank/DDBJ whole genome shotgun (WGS) entry which is preliminary data.</text>
</comment>
<sequence length="170" mass="19231">MHATTPKQKKERNLWPHAIVGAIIFIIVACGWTVKIALDNPVQFDQTYLAKYDQVDSSINELRANQQVFDGQFEAIFPLLKVEIDKPTQIPLQILRKVGALPVEEATVTLLITRPDTNAFNQEPHVSKGENGMFFFGPVVLDKPGRWQLLSKIQIDEFEGFVTHEVFASK</sequence>
<accession>A0ABS2WNG6</accession>
<evidence type="ECO:0000313" key="2">
    <source>
        <dbReference type="EMBL" id="MBN2963221.1"/>
    </source>
</evidence>
<keyword evidence="3" id="KW-1185">Reference proteome</keyword>
<keyword evidence="1" id="KW-0812">Transmembrane</keyword>
<dbReference type="EMBL" id="JAFHKK010000001">
    <property type="protein sequence ID" value="MBN2963221.1"/>
    <property type="molecule type" value="Genomic_DNA"/>
</dbReference>
<gene>
    <name evidence="2" type="ORF">JWV37_00370</name>
</gene>
<reference evidence="3" key="2">
    <citation type="submission" date="2021-02" db="EMBL/GenBank/DDBJ databases">
        <title>Sulfurospirillum tamanensis sp. nov.</title>
        <authorList>
            <person name="Merkel A.Y."/>
        </authorList>
    </citation>
    <scope>NUCLEOTIDE SEQUENCE [LARGE SCALE GENOMIC DNA]</scope>
    <source>
        <strain evidence="3">T05b</strain>
    </source>
</reference>
<proteinExistence type="predicted"/>
<feature type="transmembrane region" description="Helical" evidence="1">
    <location>
        <begin position="14"/>
        <end position="34"/>
    </location>
</feature>
<evidence type="ECO:0000313" key="3">
    <source>
        <dbReference type="Proteomes" id="UP000703590"/>
    </source>
</evidence>
<dbReference type="Proteomes" id="UP000703590">
    <property type="component" value="Unassembled WGS sequence"/>
</dbReference>
<organism evidence="2 3">
    <name type="scientific">Sulfurospirillum tamanense</name>
    <dbReference type="NCBI Taxonomy" id="2813362"/>
    <lineage>
        <taxon>Bacteria</taxon>
        <taxon>Pseudomonadati</taxon>
        <taxon>Campylobacterota</taxon>
        <taxon>Epsilonproteobacteria</taxon>
        <taxon>Campylobacterales</taxon>
        <taxon>Sulfurospirillaceae</taxon>
        <taxon>Sulfurospirillum</taxon>
    </lineage>
</organism>